<dbReference type="EMBL" id="CAADRN010000355">
    <property type="protein sequence ID" value="VFU18658.1"/>
    <property type="molecule type" value="Genomic_DNA"/>
</dbReference>
<name>A0A485MCE7_9ZZZZ</name>
<dbReference type="AlphaFoldDB" id="A0A485MCE7"/>
<proteinExistence type="predicted"/>
<accession>A0A485MCE7</accession>
<reference evidence="1" key="1">
    <citation type="submission" date="2019-03" db="EMBL/GenBank/DDBJ databases">
        <authorList>
            <person name="Hao L."/>
        </authorList>
    </citation>
    <scope>NUCLEOTIDE SEQUENCE</scope>
</reference>
<gene>
    <name evidence="1" type="ORF">SCFA_540005</name>
</gene>
<protein>
    <submittedName>
        <fullName evidence="1">Uncharacterized protein</fullName>
    </submittedName>
</protein>
<organism evidence="1">
    <name type="scientific">anaerobic digester metagenome</name>
    <dbReference type="NCBI Taxonomy" id="1263854"/>
    <lineage>
        <taxon>unclassified sequences</taxon>
        <taxon>metagenomes</taxon>
        <taxon>ecological metagenomes</taxon>
    </lineage>
</organism>
<evidence type="ECO:0000313" key="1">
    <source>
        <dbReference type="EMBL" id="VFU18658.1"/>
    </source>
</evidence>
<sequence>MMVWKSSPVAASSMLMATLMMIKQGARADILANCCDMIVSQRGFLQNFIVIQKVVNELRGVIIKHRYEKDYHLASECFPAKIWQAKI</sequence>